<evidence type="ECO:0000256" key="8">
    <source>
        <dbReference type="ARBA" id="ARBA00026080"/>
    </source>
</evidence>
<evidence type="ECO:0000256" key="2">
    <source>
        <dbReference type="ARBA" id="ARBA00012465"/>
    </source>
</evidence>
<evidence type="ECO:0000313" key="12">
    <source>
        <dbReference type="Proteomes" id="UP000807716"/>
    </source>
</evidence>
<dbReference type="GO" id="GO:0005739">
    <property type="term" value="C:mitochondrion"/>
    <property type="evidence" value="ECO:0007669"/>
    <property type="project" value="UniProtKB-SubCell"/>
</dbReference>
<comment type="similarity">
    <text evidence="9">Belongs to the peptidase C1 family.</text>
</comment>
<dbReference type="Pfam" id="PF03051">
    <property type="entry name" value="Peptidase_C1_2"/>
    <property type="match status" value="1"/>
</dbReference>
<dbReference type="Proteomes" id="UP000807716">
    <property type="component" value="Unassembled WGS sequence"/>
</dbReference>
<dbReference type="PANTHER" id="PTHR10363:SF2">
    <property type="entry name" value="BLEOMYCIN HYDROLASE"/>
    <property type="match status" value="1"/>
</dbReference>
<gene>
    <name evidence="11" type="ORF">DFQ27_003846</name>
</gene>
<evidence type="ECO:0000256" key="7">
    <source>
        <dbReference type="ARBA" id="ARBA00025347"/>
    </source>
</evidence>
<comment type="subunit">
    <text evidence="8">Homohexamer. Binds to nucleic acids. Binds single-stranded DNA and RNA with higher affinity than double-stranded DNA.</text>
</comment>
<comment type="function">
    <text evidence="7">The normal physiological role of the enzyme is unknown, but it is not essential for the viability of yeast cells. Has aminopeptidase activity, shortening substrate peptides sequentially by 1 amino acid. Has bleomycin hydrolase activity, which can protect the cell from the toxic effects of bleomycin. Has homocysteine-thiolactonase activity, protecting the cell against homocysteine toxicity. Acts as a repressor in the GAL4 regulatory system, but this does not require either the peptidase or nucleic acid-binding activities.</text>
</comment>
<name>A0A9P6U585_9FUNG</name>
<proteinExistence type="inferred from homology"/>
<dbReference type="InterPro" id="IPR004134">
    <property type="entry name" value="Peptidase_C1B"/>
</dbReference>
<dbReference type="EMBL" id="JAAAJB010000269">
    <property type="protein sequence ID" value="KAG0259857.1"/>
    <property type="molecule type" value="Genomic_DNA"/>
</dbReference>
<feature type="active site" evidence="10">
    <location>
        <position position="406"/>
    </location>
</feature>
<evidence type="ECO:0000256" key="9">
    <source>
        <dbReference type="PIRNR" id="PIRNR005700"/>
    </source>
</evidence>
<dbReference type="GO" id="GO:0006508">
    <property type="term" value="P:proteolysis"/>
    <property type="evidence" value="ECO:0007669"/>
    <property type="project" value="UniProtKB-KW"/>
</dbReference>
<comment type="caution">
    <text evidence="11">The sequence shown here is derived from an EMBL/GenBank/DDBJ whole genome shotgun (WGS) entry which is preliminary data.</text>
</comment>
<dbReference type="InterPro" id="IPR038765">
    <property type="entry name" value="Papain-like_cys_pep_sf"/>
</dbReference>
<organism evidence="11 12">
    <name type="scientific">Actinomortierella ambigua</name>
    <dbReference type="NCBI Taxonomy" id="1343610"/>
    <lineage>
        <taxon>Eukaryota</taxon>
        <taxon>Fungi</taxon>
        <taxon>Fungi incertae sedis</taxon>
        <taxon>Mucoromycota</taxon>
        <taxon>Mortierellomycotina</taxon>
        <taxon>Mortierellomycetes</taxon>
        <taxon>Mortierellales</taxon>
        <taxon>Mortierellaceae</taxon>
        <taxon>Actinomortierella</taxon>
    </lineage>
</organism>
<dbReference type="OrthoDB" id="2666448at2759"/>
<evidence type="ECO:0000313" key="11">
    <source>
        <dbReference type="EMBL" id="KAG0259857.1"/>
    </source>
</evidence>
<evidence type="ECO:0000256" key="1">
    <source>
        <dbReference type="ARBA" id="ARBA00000423"/>
    </source>
</evidence>
<comment type="subcellular location">
    <subcellularLocation>
        <location evidence="9">Mitochondrion</location>
    </subcellularLocation>
    <subcellularLocation>
        <location evidence="9">Cytoplasm</location>
    </subcellularLocation>
</comment>
<dbReference type="EC" id="3.4.22.40" evidence="2 9"/>
<keyword evidence="9" id="KW-0963">Cytoplasm</keyword>
<evidence type="ECO:0000256" key="5">
    <source>
        <dbReference type="ARBA" id="ARBA00022801"/>
    </source>
</evidence>
<keyword evidence="12" id="KW-1185">Reference proteome</keyword>
<evidence type="ECO:0000256" key="4">
    <source>
        <dbReference type="ARBA" id="ARBA00022670"/>
    </source>
</evidence>
<comment type="function">
    <text evidence="9">Has aminopeptidase activity, shortening substrate peptides sequentially by 1 amino acid. Has bleomycin hydrolase activity, which can protect the cell from the toxic effects of bleomycin. Has homocysteine-thiolactonase activity, protecting the cell against homocysteine toxicity.</text>
</comment>
<evidence type="ECO:0000256" key="10">
    <source>
        <dbReference type="PIRSR" id="PIRSR005700-1"/>
    </source>
</evidence>
<accession>A0A9P6U585</accession>
<feature type="active site" evidence="10">
    <location>
        <position position="384"/>
    </location>
</feature>
<dbReference type="InterPro" id="IPR000169">
    <property type="entry name" value="Pept_cys_AS"/>
</dbReference>
<keyword evidence="4 9" id="KW-0645">Protease</keyword>
<reference evidence="11" key="1">
    <citation type="journal article" date="2020" name="Fungal Divers.">
        <title>Resolving the Mortierellaceae phylogeny through synthesis of multi-gene phylogenetics and phylogenomics.</title>
        <authorList>
            <person name="Vandepol N."/>
            <person name="Liber J."/>
            <person name="Desiro A."/>
            <person name="Na H."/>
            <person name="Kennedy M."/>
            <person name="Barry K."/>
            <person name="Grigoriev I.V."/>
            <person name="Miller A.N."/>
            <person name="O'Donnell K."/>
            <person name="Stajich J.E."/>
            <person name="Bonito G."/>
        </authorList>
    </citation>
    <scope>NUCLEOTIDE SEQUENCE</scope>
    <source>
        <strain evidence="11">BC1065</strain>
    </source>
</reference>
<sequence>MKLNEDLKPVLQEPAGLSDPSAALEVEKISQTSKEFNADPKNRLMQNAATTNDFTTLLLNRNVMISDTHIFNTKIPEESRVTNQKQSGRCWIFAGLNTMRVQLIKKYNLENDFELSQGFLFFYDKFEKSNWFLESIIDTRERDVNDRTVQYLLREPVNDGGQYAMLVNLIEKYGLVPKSLYPESFSSSSTNRLNALVISKLRDYAVRLRRMHAHGASVEELRQEKEHNLKDIYRILAITLGEPPSQPFTWSFHSKDKKYHEFTGLTPRSFYDEHVGYKIGETISLIHDPRNKRMALYTIQYLGNIAGGHPIRHINAEISDLEDLAIKKLQAGKPVWFGADVGKYMHRSSGILDPALFQYDLAFNIKFEMTKAERLIHAESLMTHAMVFTGVHLDSHGRPVRWRVENSWGEEGGDKGYVTMSAAWFREFVYQIVLEKDIAPQRFLDVLNQQVVVLPAYDPMGALA</sequence>
<dbReference type="GO" id="GO:0043418">
    <property type="term" value="P:homocysteine catabolic process"/>
    <property type="evidence" value="ECO:0007669"/>
    <property type="project" value="TreeGrafter"/>
</dbReference>
<evidence type="ECO:0000256" key="6">
    <source>
        <dbReference type="ARBA" id="ARBA00022807"/>
    </source>
</evidence>
<feature type="active site" evidence="10">
    <location>
        <position position="90"/>
    </location>
</feature>
<keyword evidence="6 9" id="KW-0788">Thiol protease</keyword>
<dbReference type="PANTHER" id="PTHR10363">
    <property type="entry name" value="BLEOMYCIN HYDROLASE"/>
    <property type="match status" value="1"/>
</dbReference>
<protein>
    <recommendedName>
        <fullName evidence="3 9">Cysteine proteinase 1, mitochondrial</fullName>
        <ecNumber evidence="2 9">3.4.22.40</ecNumber>
    </recommendedName>
</protein>
<dbReference type="PROSITE" id="PS00139">
    <property type="entry name" value="THIOL_PROTEASE_CYS"/>
    <property type="match status" value="1"/>
</dbReference>
<dbReference type="GO" id="GO:0070005">
    <property type="term" value="F:cysteine-type aminopeptidase activity"/>
    <property type="evidence" value="ECO:0007669"/>
    <property type="project" value="InterPro"/>
</dbReference>
<keyword evidence="9" id="KW-0496">Mitochondrion</keyword>
<dbReference type="CDD" id="cd00585">
    <property type="entry name" value="Peptidase_C1B"/>
    <property type="match status" value="1"/>
</dbReference>
<keyword evidence="5 9" id="KW-0378">Hydrolase</keyword>
<dbReference type="GO" id="GO:0009636">
    <property type="term" value="P:response to toxic substance"/>
    <property type="evidence" value="ECO:0007669"/>
    <property type="project" value="TreeGrafter"/>
</dbReference>
<evidence type="ECO:0000256" key="3">
    <source>
        <dbReference type="ARBA" id="ARBA00016900"/>
    </source>
</evidence>
<dbReference type="GO" id="GO:0004197">
    <property type="term" value="F:cysteine-type endopeptidase activity"/>
    <property type="evidence" value="ECO:0007669"/>
    <property type="project" value="UniProtKB-EC"/>
</dbReference>
<dbReference type="PIRSF" id="PIRSF005700">
    <property type="entry name" value="PepC"/>
    <property type="match status" value="1"/>
</dbReference>
<dbReference type="SUPFAM" id="SSF54001">
    <property type="entry name" value="Cysteine proteinases"/>
    <property type="match status" value="1"/>
</dbReference>
<dbReference type="Gene3D" id="3.90.70.10">
    <property type="entry name" value="Cysteine proteinases"/>
    <property type="match status" value="1"/>
</dbReference>
<dbReference type="AlphaFoldDB" id="A0A9P6U585"/>
<comment type="catalytic activity">
    <reaction evidence="1 9">
        <text>Inactivates bleomycin B2 (a cytotoxic glycometallopeptide) by hydrolysis of a carboxyamide bond of beta-aminoalanine, but also shows general aminopeptidase activity. The specificity varies somewhat with source, but amino acid arylamides of Met, Leu and Ala are preferred.</text>
        <dbReference type="EC" id="3.4.22.40"/>
    </reaction>
</comment>